<evidence type="ECO:0000313" key="2">
    <source>
        <dbReference type="Proteomes" id="UP001302652"/>
    </source>
</evidence>
<protein>
    <submittedName>
        <fullName evidence="1">Uncharacterized protein</fullName>
    </submittedName>
</protein>
<sequence>MAARIGKSQGVVDVNDGINPVGDALELHIRPEAAAAEGMDPQSIAQAVSDMVEGTCSMKQ</sequence>
<organism evidence="1 2">
    <name type="scientific">Paraburkholderia kirstenboschensis</name>
    <dbReference type="NCBI Taxonomy" id="1245436"/>
    <lineage>
        <taxon>Bacteria</taxon>
        <taxon>Pseudomonadati</taxon>
        <taxon>Pseudomonadota</taxon>
        <taxon>Betaproteobacteria</taxon>
        <taxon>Burkholderiales</taxon>
        <taxon>Burkholderiaceae</taxon>
        <taxon>Paraburkholderia</taxon>
    </lineage>
</organism>
<proteinExistence type="predicted"/>
<evidence type="ECO:0000313" key="1">
    <source>
        <dbReference type="EMBL" id="WOD14774.1"/>
    </source>
</evidence>
<accession>A0ABZ0EE31</accession>
<dbReference type="EMBL" id="CP136511">
    <property type="protein sequence ID" value="WOD14774.1"/>
    <property type="molecule type" value="Genomic_DNA"/>
</dbReference>
<gene>
    <name evidence="1" type="ORF">RW095_08040</name>
</gene>
<name>A0ABZ0EE31_9BURK</name>
<dbReference type="RefSeq" id="WP_317016780.1">
    <property type="nucleotide sequence ID" value="NZ_CP136511.1"/>
</dbReference>
<keyword evidence="2" id="KW-1185">Reference proteome</keyword>
<reference evidence="1 2" key="1">
    <citation type="submission" date="2023-10" db="EMBL/GenBank/DDBJ databases">
        <title>Surface-active antibiotics is a multifunctional adaptation for post-fire microbes.</title>
        <authorList>
            <person name="Liu M.D."/>
            <person name="Du Y."/>
            <person name="Koupaei S.K."/>
            <person name="Kim N.R."/>
            <person name="Zhang W."/>
            <person name="Traxler M.F."/>
        </authorList>
    </citation>
    <scope>NUCLEOTIDE SEQUENCE [LARGE SCALE GENOMIC DNA]</scope>
    <source>
        <strain evidence="1 2">F3</strain>
    </source>
</reference>
<dbReference type="Proteomes" id="UP001302652">
    <property type="component" value="Chromosome 3"/>
</dbReference>